<organism evidence="6 7">
    <name type="scientific">Brumimicrobium salinarum</name>
    <dbReference type="NCBI Taxonomy" id="2058658"/>
    <lineage>
        <taxon>Bacteria</taxon>
        <taxon>Pseudomonadati</taxon>
        <taxon>Bacteroidota</taxon>
        <taxon>Flavobacteriia</taxon>
        <taxon>Flavobacteriales</taxon>
        <taxon>Crocinitomicaceae</taxon>
        <taxon>Brumimicrobium</taxon>
    </lineage>
</organism>
<dbReference type="InterPro" id="IPR036388">
    <property type="entry name" value="WH-like_DNA-bd_sf"/>
</dbReference>
<dbReference type="OrthoDB" id="9788438at2"/>
<dbReference type="SUPFAM" id="SSF46785">
    <property type="entry name" value="Winged helix' DNA-binding domain"/>
    <property type="match status" value="1"/>
</dbReference>
<feature type="domain" description="HTH crp-type" evidence="5">
    <location>
        <begin position="154"/>
        <end position="227"/>
    </location>
</feature>
<keyword evidence="1" id="KW-0805">Transcription regulation</keyword>
<dbReference type="EMBL" id="PJNI01000013">
    <property type="protein sequence ID" value="PKR80100.1"/>
    <property type="molecule type" value="Genomic_DNA"/>
</dbReference>
<gene>
    <name evidence="6" type="ORF">CW751_11385</name>
</gene>
<accession>A0A2I0R130</accession>
<dbReference type="PROSITE" id="PS51063">
    <property type="entry name" value="HTH_CRP_2"/>
    <property type="match status" value="1"/>
</dbReference>
<dbReference type="SMART" id="SM00100">
    <property type="entry name" value="cNMP"/>
    <property type="match status" value="1"/>
</dbReference>
<dbReference type="InterPro" id="IPR014710">
    <property type="entry name" value="RmlC-like_jellyroll"/>
</dbReference>
<reference evidence="6 7" key="1">
    <citation type="submission" date="2017-12" db="EMBL/GenBank/DDBJ databases">
        <title>The draft genome sequence of Brumimicrobium saltpan LHR20.</title>
        <authorList>
            <person name="Do Z.-J."/>
            <person name="Luo H.-R."/>
        </authorList>
    </citation>
    <scope>NUCLEOTIDE SEQUENCE [LARGE SCALE GENOMIC DNA]</scope>
    <source>
        <strain evidence="6 7">LHR20</strain>
    </source>
</reference>
<dbReference type="InterPro" id="IPR036390">
    <property type="entry name" value="WH_DNA-bd_sf"/>
</dbReference>
<evidence type="ECO:0000256" key="3">
    <source>
        <dbReference type="ARBA" id="ARBA00023163"/>
    </source>
</evidence>
<dbReference type="GO" id="GO:0003700">
    <property type="term" value="F:DNA-binding transcription factor activity"/>
    <property type="evidence" value="ECO:0007669"/>
    <property type="project" value="TreeGrafter"/>
</dbReference>
<evidence type="ECO:0000259" key="5">
    <source>
        <dbReference type="PROSITE" id="PS51063"/>
    </source>
</evidence>
<dbReference type="AlphaFoldDB" id="A0A2I0R130"/>
<dbReference type="SUPFAM" id="SSF51206">
    <property type="entry name" value="cAMP-binding domain-like"/>
    <property type="match status" value="1"/>
</dbReference>
<dbReference type="InterPro" id="IPR050397">
    <property type="entry name" value="Env_Response_Regulators"/>
</dbReference>
<proteinExistence type="predicted"/>
<dbReference type="RefSeq" id="WP_101335158.1">
    <property type="nucleotide sequence ID" value="NZ_PJNI01000013.1"/>
</dbReference>
<keyword evidence="2" id="KW-0238">DNA-binding</keyword>
<dbReference type="GO" id="GO:0005829">
    <property type="term" value="C:cytosol"/>
    <property type="evidence" value="ECO:0007669"/>
    <property type="project" value="TreeGrafter"/>
</dbReference>
<dbReference type="PANTHER" id="PTHR24567">
    <property type="entry name" value="CRP FAMILY TRANSCRIPTIONAL REGULATORY PROTEIN"/>
    <property type="match status" value="1"/>
</dbReference>
<name>A0A2I0R130_9FLAO</name>
<keyword evidence="7" id="KW-1185">Reference proteome</keyword>
<protein>
    <recommendedName>
        <fullName evidence="8">Crp/Fnr family transcriptional regulator</fullName>
    </recommendedName>
</protein>
<evidence type="ECO:0000259" key="4">
    <source>
        <dbReference type="PROSITE" id="PS50042"/>
    </source>
</evidence>
<dbReference type="CDD" id="cd00038">
    <property type="entry name" value="CAP_ED"/>
    <property type="match status" value="1"/>
</dbReference>
<sequence length="230" mass="26686">MLNNTEKTHFYNEISLFENLPANSKDKVLNNLEILTLKKNNYLFDNEQTNDRVYFVLQGRVKILNSFKNGKTSIKRILYAGDFWGEYALVDVKEANHFESAAKAMDKETIVAAVSLDFFKKLCNQHPQIFQLLYQKTVNTFRKVDNRLSSIMLKKSKQIIIDFLNELAVDIGRPIGYETLIKHNLTHQEIANMTGISRQKVTTILNELKQEGLIHLERNAILVHDLKMLR</sequence>
<dbReference type="InterPro" id="IPR018490">
    <property type="entry name" value="cNMP-bd_dom_sf"/>
</dbReference>
<dbReference type="PROSITE" id="PS50042">
    <property type="entry name" value="CNMP_BINDING_3"/>
    <property type="match status" value="1"/>
</dbReference>
<dbReference type="Pfam" id="PF13545">
    <property type="entry name" value="HTH_Crp_2"/>
    <property type="match status" value="1"/>
</dbReference>
<dbReference type="Gene3D" id="2.60.120.10">
    <property type="entry name" value="Jelly Rolls"/>
    <property type="match status" value="1"/>
</dbReference>
<evidence type="ECO:0008006" key="8">
    <source>
        <dbReference type="Google" id="ProtNLM"/>
    </source>
</evidence>
<dbReference type="Proteomes" id="UP000236654">
    <property type="component" value="Unassembled WGS sequence"/>
</dbReference>
<dbReference type="Pfam" id="PF00027">
    <property type="entry name" value="cNMP_binding"/>
    <property type="match status" value="1"/>
</dbReference>
<evidence type="ECO:0000256" key="2">
    <source>
        <dbReference type="ARBA" id="ARBA00023125"/>
    </source>
</evidence>
<dbReference type="GO" id="GO:0003677">
    <property type="term" value="F:DNA binding"/>
    <property type="evidence" value="ECO:0007669"/>
    <property type="project" value="UniProtKB-KW"/>
</dbReference>
<dbReference type="SMART" id="SM00419">
    <property type="entry name" value="HTH_CRP"/>
    <property type="match status" value="1"/>
</dbReference>
<dbReference type="InterPro" id="IPR000595">
    <property type="entry name" value="cNMP-bd_dom"/>
</dbReference>
<dbReference type="Gene3D" id="1.10.10.10">
    <property type="entry name" value="Winged helix-like DNA-binding domain superfamily/Winged helix DNA-binding domain"/>
    <property type="match status" value="1"/>
</dbReference>
<feature type="domain" description="Cyclic nucleotide-binding" evidence="4">
    <location>
        <begin position="16"/>
        <end position="140"/>
    </location>
</feature>
<dbReference type="PANTHER" id="PTHR24567:SF26">
    <property type="entry name" value="REGULATORY PROTEIN YEIL"/>
    <property type="match status" value="1"/>
</dbReference>
<evidence type="ECO:0000313" key="7">
    <source>
        <dbReference type="Proteomes" id="UP000236654"/>
    </source>
</evidence>
<comment type="caution">
    <text evidence="6">The sequence shown here is derived from an EMBL/GenBank/DDBJ whole genome shotgun (WGS) entry which is preliminary data.</text>
</comment>
<keyword evidence="3" id="KW-0804">Transcription</keyword>
<evidence type="ECO:0000313" key="6">
    <source>
        <dbReference type="EMBL" id="PKR80100.1"/>
    </source>
</evidence>
<dbReference type="InterPro" id="IPR012318">
    <property type="entry name" value="HTH_CRP"/>
</dbReference>
<evidence type="ECO:0000256" key="1">
    <source>
        <dbReference type="ARBA" id="ARBA00023015"/>
    </source>
</evidence>